<gene>
    <name evidence="7" type="ORF">FEZ33_03545</name>
</gene>
<dbReference type="OrthoDB" id="1653617at2"/>
<keyword evidence="4 6" id="KW-1133">Transmembrane helix</keyword>
<dbReference type="EMBL" id="VBSP01000007">
    <property type="protein sequence ID" value="TLQ48856.1"/>
    <property type="molecule type" value="Genomic_DNA"/>
</dbReference>
<protein>
    <submittedName>
        <fullName evidence="7">Aromatic acid exporter family protein</fullName>
    </submittedName>
</protein>
<feature type="transmembrane region" description="Helical" evidence="6">
    <location>
        <begin position="93"/>
        <end position="112"/>
    </location>
</feature>
<dbReference type="AlphaFoldDB" id="A0A5R9EFJ2"/>
<comment type="caution">
    <text evidence="7">The sequence shown here is derived from an EMBL/GenBank/DDBJ whole genome shotgun (WGS) entry which is preliminary data.</text>
</comment>
<evidence type="ECO:0000256" key="1">
    <source>
        <dbReference type="ARBA" id="ARBA00004651"/>
    </source>
</evidence>
<keyword evidence="2" id="KW-1003">Cell membrane</keyword>
<reference evidence="7 8" key="1">
    <citation type="submission" date="2019-05" db="EMBL/GenBank/DDBJ databases">
        <title>The metagenome of a microbial culture collection derived from dairy environment covers the genomic content of the human microbiome.</title>
        <authorList>
            <person name="Roder T."/>
            <person name="Wuthrich D."/>
            <person name="Sattari Z."/>
            <person name="Von Ah U."/>
            <person name="Bar C."/>
            <person name="Ronchi F."/>
            <person name="Macpherson A.J."/>
            <person name="Ganal-Vonarburg S.C."/>
            <person name="Bruggmann R."/>
            <person name="Vergeres G."/>
        </authorList>
    </citation>
    <scope>NUCLEOTIDE SEQUENCE [LARGE SCALE GENOMIC DNA]</scope>
    <source>
        <strain evidence="7 8">FAM 24227</strain>
    </source>
</reference>
<proteinExistence type="predicted"/>
<feature type="transmembrane region" description="Helical" evidence="6">
    <location>
        <begin position="118"/>
        <end position="143"/>
    </location>
</feature>
<evidence type="ECO:0000256" key="3">
    <source>
        <dbReference type="ARBA" id="ARBA00022692"/>
    </source>
</evidence>
<sequence length="365" mass="41438">MKIGARVLKTGLAISLATYLSILLIPDNSAALAAIAAVTTTMPSVRKSFDMFTRRLVSNIIGGLVAVFMLFAIGSNPVAIGIAAIVTIAVLNALNLSDVLTLAVITLVAVMLTTSDNYYLAALYRVLETTIGVIVSFIINWLVYPPQHDKPFYSTLVNLTNEVLIFIRATLRKNVTFSILHRDIQWARKEYSTLTTLFDLMNNEVTFSKTERMGKARRLVIYRQMIKTTKSVIDLLDALHSNDHVFQSFPVDLRIMLREHIETLMVGHEQILLKFSGRVSASEVNFIHSQKDFKLEFMKRFFDQAWDELEADTSYDNDSNGVIHILSATYNYEESLVKLNSIIRIYKERYIEYHDEDEQLGNEHL</sequence>
<accession>A0A5R9EFJ2</accession>
<keyword evidence="5 6" id="KW-0472">Membrane</keyword>
<dbReference type="GO" id="GO:0005886">
    <property type="term" value="C:plasma membrane"/>
    <property type="evidence" value="ECO:0007669"/>
    <property type="project" value="UniProtKB-SubCell"/>
</dbReference>
<evidence type="ECO:0000313" key="8">
    <source>
        <dbReference type="Proteomes" id="UP000306420"/>
    </source>
</evidence>
<dbReference type="RefSeq" id="WP_138404021.1">
    <property type="nucleotide sequence ID" value="NZ_VBSP01000007.1"/>
</dbReference>
<dbReference type="PANTHER" id="PTHR30509">
    <property type="entry name" value="P-HYDROXYBENZOIC ACID EFFLUX PUMP SUBUNIT-RELATED"/>
    <property type="match status" value="1"/>
</dbReference>
<feature type="transmembrane region" description="Helical" evidence="6">
    <location>
        <begin position="60"/>
        <end position="86"/>
    </location>
</feature>
<dbReference type="PANTHER" id="PTHR30509:SF27">
    <property type="entry name" value="UPF0421 PROTEIN YGAE"/>
    <property type="match status" value="1"/>
</dbReference>
<name>A0A5R9EFJ2_9LACT</name>
<evidence type="ECO:0000256" key="5">
    <source>
        <dbReference type="ARBA" id="ARBA00023136"/>
    </source>
</evidence>
<dbReference type="Pfam" id="PF06081">
    <property type="entry name" value="ArAE_1"/>
    <property type="match status" value="1"/>
</dbReference>
<evidence type="ECO:0000313" key="7">
    <source>
        <dbReference type="EMBL" id="TLQ48856.1"/>
    </source>
</evidence>
<evidence type="ECO:0000256" key="6">
    <source>
        <dbReference type="SAM" id="Phobius"/>
    </source>
</evidence>
<keyword evidence="3 6" id="KW-0812">Transmembrane</keyword>
<comment type="subcellular location">
    <subcellularLocation>
        <location evidence="1">Cell membrane</location>
        <topology evidence="1">Multi-pass membrane protein</topology>
    </subcellularLocation>
</comment>
<evidence type="ECO:0000256" key="2">
    <source>
        <dbReference type="ARBA" id="ARBA00022475"/>
    </source>
</evidence>
<dbReference type="Proteomes" id="UP000306420">
    <property type="component" value="Unassembled WGS sequence"/>
</dbReference>
<organism evidence="7 8">
    <name type="scientific">Ruoffia tabacinasalis</name>
    <dbReference type="NCBI Taxonomy" id="87458"/>
    <lineage>
        <taxon>Bacteria</taxon>
        <taxon>Bacillati</taxon>
        <taxon>Bacillota</taxon>
        <taxon>Bacilli</taxon>
        <taxon>Lactobacillales</taxon>
        <taxon>Aerococcaceae</taxon>
        <taxon>Ruoffia</taxon>
    </lineage>
</organism>
<dbReference type="InterPro" id="IPR010343">
    <property type="entry name" value="ArAE_1"/>
</dbReference>
<evidence type="ECO:0000256" key="4">
    <source>
        <dbReference type="ARBA" id="ARBA00022989"/>
    </source>
</evidence>